<dbReference type="EMBL" id="ML208590">
    <property type="protein sequence ID" value="TFK62312.1"/>
    <property type="molecule type" value="Genomic_DNA"/>
</dbReference>
<organism evidence="1 2">
    <name type="scientific">Pluteus cervinus</name>
    <dbReference type="NCBI Taxonomy" id="181527"/>
    <lineage>
        <taxon>Eukaryota</taxon>
        <taxon>Fungi</taxon>
        <taxon>Dikarya</taxon>
        <taxon>Basidiomycota</taxon>
        <taxon>Agaricomycotina</taxon>
        <taxon>Agaricomycetes</taxon>
        <taxon>Agaricomycetidae</taxon>
        <taxon>Agaricales</taxon>
        <taxon>Pluteineae</taxon>
        <taxon>Pluteaceae</taxon>
        <taxon>Pluteus</taxon>
    </lineage>
</organism>
<keyword evidence="2" id="KW-1185">Reference proteome</keyword>
<reference evidence="1 2" key="1">
    <citation type="journal article" date="2019" name="Nat. Ecol. Evol.">
        <title>Megaphylogeny resolves global patterns of mushroom evolution.</title>
        <authorList>
            <person name="Varga T."/>
            <person name="Krizsan K."/>
            <person name="Foldi C."/>
            <person name="Dima B."/>
            <person name="Sanchez-Garcia M."/>
            <person name="Sanchez-Ramirez S."/>
            <person name="Szollosi G.J."/>
            <person name="Szarkandi J.G."/>
            <person name="Papp V."/>
            <person name="Albert L."/>
            <person name="Andreopoulos W."/>
            <person name="Angelini C."/>
            <person name="Antonin V."/>
            <person name="Barry K.W."/>
            <person name="Bougher N.L."/>
            <person name="Buchanan P."/>
            <person name="Buyck B."/>
            <person name="Bense V."/>
            <person name="Catcheside P."/>
            <person name="Chovatia M."/>
            <person name="Cooper J."/>
            <person name="Damon W."/>
            <person name="Desjardin D."/>
            <person name="Finy P."/>
            <person name="Geml J."/>
            <person name="Haridas S."/>
            <person name="Hughes K."/>
            <person name="Justo A."/>
            <person name="Karasinski D."/>
            <person name="Kautmanova I."/>
            <person name="Kiss B."/>
            <person name="Kocsube S."/>
            <person name="Kotiranta H."/>
            <person name="LaButti K.M."/>
            <person name="Lechner B.E."/>
            <person name="Liimatainen K."/>
            <person name="Lipzen A."/>
            <person name="Lukacs Z."/>
            <person name="Mihaltcheva S."/>
            <person name="Morgado L.N."/>
            <person name="Niskanen T."/>
            <person name="Noordeloos M.E."/>
            <person name="Ohm R.A."/>
            <person name="Ortiz-Santana B."/>
            <person name="Ovrebo C."/>
            <person name="Racz N."/>
            <person name="Riley R."/>
            <person name="Savchenko A."/>
            <person name="Shiryaev A."/>
            <person name="Soop K."/>
            <person name="Spirin V."/>
            <person name="Szebenyi C."/>
            <person name="Tomsovsky M."/>
            <person name="Tulloss R.E."/>
            <person name="Uehling J."/>
            <person name="Grigoriev I.V."/>
            <person name="Vagvolgyi C."/>
            <person name="Papp T."/>
            <person name="Martin F.M."/>
            <person name="Miettinen O."/>
            <person name="Hibbett D.S."/>
            <person name="Nagy L.G."/>
        </authorList>
    </citation>
    <scope>NUCLEOTIDE SEQUENCE [LARGE SCALE GENOMIC DNA]</scope>
    <source>
        <strain evidence="1 2">NL-1719</strain>
    </source>
</reference>
<proteinExistence type="predicted"/>
<evidence type="ECO:0000313" key="2">
    <source>
        <dbReference type="Proteomes" id="UP000308600"/>
    </source>
</evidence>
<gene>
    <name evidence="1" type="ORF">BDN72DRAFT_848813</name>
</gene>
<evidence type="ECO:0000313" key="1">
    <source>
        <dbReference type="EMBL" id="TFK62312.1"/>
    </source>
</evidence>
<dbReference type="Proteomes" id="UP000308600">
    <property type="component" value="Unassembled WGS sequence"/>
</dbReference>
<accession>A0ACD3A9C0</accession>
<sequence length="248" mass="28105">MAVSFRAFRRFLSGLIALISLTSTVLSFYIINDVAHKPTAIVLGVIEAATLIRASMPIWYRPVFQTHQIVASEAIAFFLLLPFHLILSLIVIVTELKKESRMHEVLLVLKVFIFTNTFIHVVYTFCFIVVVLLTVCAFDKDVWYRDIDSRPSPFPMTVLLLFVFPCLRPRQERPVSRESSSHNSFCPPGCNCAEKPTLTDPTSDYASDHAPQLSEIFRFGSNSSLSRSLVRIPDDMERRSSVVIAFEV</sequence>
<protein>
    <submittedName>
        <fullName evidence="1">Uncharacterized protein</fullName>
    </submittedName>
</protein>
<name>A0ACD3A9C0_9AGAR</name>